<dbReference type="GO" id="GO:0008713">
    <property type="term" value="F:ADP-heptose-lipopolysaccharide heptosyltransferase activity"/>
    <property type="evidence" value="ECO:0007669"/>
    <property type="project" value="TreeGrafter"/>
</dbReference>
<dbReference type="SUPFAM" id="SSF53756">
    <property type="entry name" value="UDP-Glycosyltransferase/glycogen phosphorylase"/>
    <property type="match status" value="1"/>
</dbReference>
<dbReference type="GO" id="GO:0005829">
    <property type="term" value="C:cytosol"/>
    <property type="evidence" value="ECO:0007669"/>
    <property type="project" value="TreeGrafter"/>
</dbReference>
<keyword evidence="4" id="KW-1185">Reference proteome</keyword>
<dbReference type="Gene3D" id="3.40.50.2000">
    <property type="entry name" value="Glycogen Phosphorylase B"/>
    <property type="match status" value="2"/>
</dbReference>
<evidence type="ECO:0000256" key="2">
    <source>
        <dbReference type="ARBA" id="ARBA00022679"/>
    </source>
</evidence>
<proteinExistence type="predicted"/>
<accession>A0A239FF23</accession>
<dbReference type="CDD" id="cd03789">
    <property type="entry name" value="GT9_LPS_heptosyltransferase"/>
    <property type="match status" value="1"/>
</dbReference>
<dbReference type="InterPro" id="IPR051199">
    <property type="entry name" value="LPS_LOS_Heptosyltrfase"/>
</dbReference>
<organism evidence="3 4">
    <name type="scientific">Pontibacter ummariensis</name>
    <dbReference type="NCBI Taxonomy" id="1610492"/>
    <lineage>
        <taxon>Bacteria</taxon>
        <taxon>Pseudomonadati</taxon>
        <taxon>Bacteroidota</taxon>
        <taxon>Cytophagia</taxon>
        <taxon>Cytophagales</taxon>
        <taxon>Hymenobacteraceae</taxon>
        <taxon>Pontibacter</taxon>
    </lineage>
</organism>
<dbReference type="PANTHER" id="PTHR30160:SF1">
    <property type="entry name" value="LIPOPOLYSACCHARIDE 1,2-N-ACETYLGLUCOSAMINETRANSFERASE-RELATED"/>
    <property type="match status" value="1"/>
</dbReference>
<dbReference type="EMBL" id="FZOQ01000008">
    <property type="protein sequence ID" value="SNS55630.1"/>
    <property type="molecule type" value="Genomic_DNA"/>
</dbReference>
<dbReference type="Proteomes" id="UP000198432">
    <property type="component" value="Unassembled WGS sequence"/>
</dbReference>
<dbReference type="AlphaFoldDB" id="A0A239FF23"/>
<dbReference type="Pfam" id="PF01075">
    <property type="entry name" value="Glyco_transf_9"/>
    <property type="match status" value="1"/>
</dbReference>
<dbReference type="PANTHER" id="PTHR30160">
    <property type="entry name" value="TETRAACYLDISACCHARIDE 4'-KINASE-RELATED"/>
    <property type="match status" value="1"/>
</dbReference>
<reference evidence="4" key="1">
    <citation type="submission" date="2017-06" db="EMBL/GenBank/DDBJ databases">
        <authorList>
            <person name="Varghese N."/>
            <person name="Submissions S."/>
        </authorList>
    </citation>
    <scope>NUCLEOTIDE SEQUENCE [LARGE SCALE GENOMIC DNA]</scope>
    <source>
        <strain evidence="4">NKM1</strain>
    </source>
</reference>
<evidence type="ECO:0000313" key="3">
    <source>
        <dbReference type="EMBL" id="SNS55630.1"/>
    </source>
</evidence>
<name>A0A239FF23_9BACT</name>
<dbReference type="RefSeq" id="WP_089319233.1">
    <property type="nucleotide sequence ID" value="NZ_FZOQ01000008.1"/>
</dbReference>
<evidence type="ECO:0000313" key="4">
    <source>
        <dbReference type="Proteomes" id="UP000198432"/>
    </source>
</evidence>
<dbReference type="OrthoDB" id="9797795at2"/>
<dbReference type="GO" id="GO:0009244">
    <property type="term" value="P:lipopolysaccharide core region biosynthetic process"/>
    <property type="evidence" value="ECO:0007669"/>
    <property type="project" value="TreeGrafter"/>
</dbReference>
<protein>
    <submittedName>
        <fullName evidence="3">ADP-heptose:LPS heptosyltransferase</fullName>
    </submittedName>
</protein>
<dbReference type="InterPro" id="IPR002201">
    <property type="entry name" value="Glyco_trans_9"/>
</dbReference>
<keyword evidence="1" id="KW-0328">Glycosyltransferase</keyword>
<evidence type="ECO:0000256" key="1">
    <source>
        <dbReference type="ARBA" id="ARBA00022676"/>
    </source>
</evidence>
<gene>
    <name evidence="3" type="ORF">SAMN06296052_108164</name>
</gene>
<keyword evidence="2 3" id="KW-0808">Transferase</keyword>
<sequence length="364" mass="39819">MPSTAHLPFPHVKKIAVLRAGALGDFIVTLPALQALRAAYPAAEIILLTKPWLTSFLKDKRTPVDRTLEVPVYKGIRDEEQTAPDDKALERFFKQMREEQFDLAVSFQGKGVAANPFLKKLGARYTVGISSPEAAALDRSVSYYYYQSEVVRYLEVAALAGAGPVALEPEMQVLEKDLAEARAYLKQQELERFVVLHPCAMDVRRMWPEPCFAELADELVQKGHQVVFTGSAADEPAVSALMEQMQQQAVNACGALSLGGLAGLLSLADLVVSSDTGPLHVARAVGAKTVGIYWAPNLINWGPVTRATHRPVISWEMHCPACGTVPNQPHPFEPKTTGCDHAFSFVRDVSVAAVLEEAKKLLNF</sequence>